<sequence>MKTRVLFTILALLMACVCIAKRASPSDIGPLIAGDYVYTVPHWSSENGTGQNGGYIQILDAKTGVEAWGVQVYKTNYKRDLERDVQDIFITGIEINIWNTVLTVKDELGRRYEIDLKSRKVQAID</sequence>
<feature type="signal peptide" evidence="1">
    <location>
        <begin position="1"/>
        <end position="20"/>
    </location>
</feature>
<evidence type="ECO:0000313" key="2">
    <source>
        <dbReference type="EMBL" id="QTL34930.1"/>
    </source>
</evidence>
<dbReference type="PROSITE" id="PS51257">
    <property type="entry name" value="PROKAR_LIPOPROTEIN"/>
    <property type="match status" value="1"/>
</dbReference>
<feature type="chain" id="PRO_5047191882" evidence="1">
    <location>
        <begin position="21"/>
        <end position="125"/>
    </location>
</feature>
<name>A0ABX7V3A7_9GAMM</name>
<proteinExistence type="predicted"/>
<organism evidence="2 3">
    <name type="scientific">Pseudoalteromonas viridis</name>
    <dbReference type="NCBI Taxonomy" id="339617"/>
    <lineage>
        <taxon>Bacteria</taxon>
        <taxon>Pseudomonadati</taxon>
        <taxon>Pseudomonadota</taxon>
        <taxon>Gammaproteobacteria</taxon>
        <taxon>Alteromonadales</taxon>
        <taxon>Pseudoalteromonadaceae</taxon>
        <taxon>Pseudoalteromonas</taxon>
    </lineage>
</organism>
<keyword evidence="1" id="KW-0732">Signal</keyword>
<keyword evidence="3" id="KW-1185">Reference proteome</keyword>
<protein>
    <submittedName>
        <fullName evidence="2">Uncharacterized protein</fullName>
    </submittedName>
</protein>
<accession>A0ABX7V3A7</accession>
<reference evidence="2 3" key="1">
    <citation type="submission" date="2021-03" db="EMBL/GenBank/DDBJ databases">
        <title>Complete Genome of Pseudoalteromonas viridis Strain BBR56, a new biocontrol bacterial candidate.</title>
        <authorList>
            <person name="Handayani D.P."/>
            <person name="Isnansetyo A."/>
            <person name="Istiqomah I."/>
            <person name="Jumina J."/>
        </authorList>
    </citation>
    <scope>NUCLEOTIDE SEQUENCE [LARGE SCALE GENOMIC DNA]</scope>
    <source>
        <strain evidence="2 3">BBR56</strain>
    </source>
</reference>
<evidence type="ECO:0000256" key="1">
    <source>
        <dbReference type="SAM" id="SignalP"/>
    </source>
</evidence>
<dbReference type="EMBL" id="CP072425">
    <property type="protein sequence ID" value="QTL34930.1"/>
    <property type="molecule type" value="Genomic_DNA"/>
</dbReference>
<evidence type="ECO:0000313" key="3">
    <source>
        <dbReference type="Proteomes" id="UP000665025"/>
    </source>
</evidence>
<gene>
    <name evidence="2" type="ORF">J5X90_15560</name>
</gene>
<dbReference type="RefSeq" id="WP_209051949.1">
    <property type="nucleotide sequence ID" value="NZ_CP072425.1"/>
</dbReference>
<dbReference type="Proteomes" id="UP000665025">
    <property type="component" value="Chromosome 1"/>
</dbReference>